<keyword evidence="5 10" id="KW-0274">FAD</keyword>
<dbReference type="PIRSF" id="PIRSF000332">
    <property type="entry name" value="FMO"/>
    <property type="match status" value="1"/>
</dbReference>
<dbReference type="PRINTS" id="PR00368">
    <property type="entry name" value="FADPNR"/>
</dbReference>
<evidence type="ECO:0000256" key="7">
    <source>
        <dbReference type="ARBA" id="ARBA00023002"/>
    </source>
</evidence>
<keyword evidence="12" id="KW-1185">Reference proteome</keyword>
<dbReference type="PANTHER" id="PTHR43539:SF9">
    <property type="entry name" value="INDOLE-3-PYRUVATE MONOOXYGENASE YUCCA11-RELATED"/>
    <property type="match status" value="1"/>
</dbReference>
<keyword evidence="4 10" id="KW-0285">Flavoprotein</keyword>
<evidence type="ECO:0000256" key="3">
    <source>
        <dbReference type="ARBA" id="ARBA00009183"/>
    </source>
</evidence>
<evidence type="ECO:0000256" key="9">
    <source>
        <dbReference type="ARBA" id="ARBA00047707"/>
    </source>
</evidence>
<accession>A0AAW0JXQ1</accession>
<evidence type="ECO:0000313" key="12">
    <source>
        <dbReference type="Proteomes" id="UP000237347"/>
    </source>
</evidence>
<dbReference type="GO" id="GO:0103075">
    <property type="term" value="F:indole-3-pyruvate monooxygenase activity"/>
    <property type="evidence" value="ECO:0007669"/>
    <property type="project" value="UniProtKB-EC"/>
</dbReference>
<protein>
    <recommendedName>
        <fullName evidence="10">Flavin-containing monooxygenase</fullName>
        <ecNumber evidence="10">1.-.-.-</ecNumber>
    </recommendedName>
</protein>
<evidence type="ECO:0000256" key="1">
    <source>
        <dbReference type="ARBA" id="ARBA00001974"/>
    </source>
</evidence>
<dbReference type="EMBL" id="PKMF04000441">
    <property type="protein sequence ID" value="KAK7831613.1"/>
    <property type="molecule type" value="Genomic_DNA"/>
</dbReference>
<evidence type="ECO:0000256" key="5">
    <source>
        <dbReference type="ARBA" id="ARBA00022827"/>
    </source>
</evidence>
<keyword evidence="7 10" id="KW-0560">Oxidoreductase</keyword>
<comment type="catalytic activity">
    <reaction evidence="9">
        <text>indole-3-pyruvate + NADPH + O2 + H(+) = (indol-3-yl)acetate + CO2 + NADP(+) + H2O</text>
        <dbReference type="Rhea" id="RHEA:34331"/>
        <dbReference type="ChEBI" id="CHEBI:15377"/>
        <dbReference type="ChEBI" id="CHEBI:15378"/>
        <dbReference type="ChEBI" id="CHEBI:15379"/>
        <dbReference type="ChEBI" id="CHEBI:16526"/>
        <dbReference type="ChEBI" id="CHEBI:17640"/>
        <dbReference type="ChEBI" id="CHEBI:30854"/>
        <dbReference type="ChEBI" id="CHEBI:57783"/>
        <dbReference type="ChEBI" id="CHEBI:58349"/>
        <dbReference type="EC" id="1.14.13.168"/>
    </reaction>
</comment>
<reference evidence="11 12" key="1">
    <citation type="journal article" date="2018" name="Sci. Data">
        <title>The draft genome sequence of cork oak.</title>
        <authorList>
            <person name="Ramos A.M."/>
            <person name="Usie A."/>
            <person name="Barbosa P."/>
            <person name="Barros P.M."/>
            <person name="Capote T."/>
            <person name="Chaves I."/>
            <person name="Simoes F."/>
            <person name="Abreu I."/>
            <person name="Carrasquinho I."/>
            <person name="Faro C."/>
            <person name="Guimaraes J.B."/>
            <person name="Mendonca D."/>
            <person name="Nobrega F."/>
            <person name="Rodrigues L."/>
            <person name="Saibo N.J.M."/>
            <person name="Varela M.C."/>
            <person name="Egas C."/>
            <person name="Matos J."/>
            <person name="Miguel C.M."/>
            <person name="Oliveira M.M."/>
            <person name="Ricardo C.P."/>
            <person name="Goncalves S."/>
        </authorList>
    </citation>
    <scope>NUCLEOTIDE SEQUENCE [LARGE SCALE GENOMIC DNA]</scope>
    <source>
        <strain evidence="12">cv. HL8</strain>
    </source>
</reference>
<dbReference type="GO" id="GO:0050661">
    <property type="term" value="F:NADP binding"/>
    <property type="evidence" value="ECO:0007669"/>
    <property type="project" value="InterPro"/>
</dbReference>
<comment type="similarity">
    <text evidence="3 10">Belongs to the FMO family.</text>
</comment>
<dbReference type="PROSITE" id="PS51257">
    <property type="entry name" value="PROKAR_LIPOPROTEIN"/>
    <property type="match status" value="1"/>
</dbReference>
<proteinExistence type="inferred from homology"/>
<evidence type="ECO:0000256" key="2">
    <source>
        <dbReference type="ARBA" id="ARBA00004814"/>
    </source>
</evidence>
<comment type="cofactor">
    <cofactor evidence="1 10">
        <name>FAD</name>
        <dbReference type="ChEBI" id="CHEBI:57692"/>
    </cofactor>
</comment>
<dbReference type="Gene3D" id="3.50.50.60">
    <property type="entry name" value="FAD/NAD(P)-binding domain"/>
    <property type="match status" value="1"/>
</dbReference>
<keyword evidence="8" id="KW-0073">Auxin biosynthesis</keyword>
<organism evidence="11 12">
    <name type="scientific">Quercus suber</name>
    <name type="common">Cork oak</name>
    <dbReference type="NCBI Taxonomy" id="58331"/>
    <lineage>
        <taxon>Eukaryota</taxon>
        <taxon>Viridiplantae</taxon>
        <taxon>Streptophyta</taxon>
        <taxon>Embryophyta</taxon>
        <taxon>Tracheophyta</taxon>
        <taxon>Spermatophyta</taxon>
        <taxon>Magnoliopsida</taxon>
        <taxon>eudicotyledons</taxon>
        <taxon>Gunneridae</taxon>
        <taxon>Pentapetalae</taxon>
        <taxon>rosids</taxon>
        <taxon>fabids</taxon>
        <taxon>Fagales</taxon>
        <taxon>Fagaceae</taxon>
        <taxon>Quercus</taxon>
    </lineage>
</organism>
<gene>
    <name evidence="11" type="primary">YUC10_5</name>
    <name evidence="11" type="ORF">CFP56_027205</name>
</gene>
<dbReference type="EC" id="1.-.-.-" evidence="10"/>
<dbReference type="GO" id="GO:0050660">
    <property type="term" value="F:flavin adenine dinucleotide binding"/>
    <property type="evidence" value="ECO:0007669"/>
    <property type="project" value="InterPro"/>
</dbReference>
<dbReference type="Proteomes" id="UP000237347">
    <property type="component" value="Unassembled WGS sequence"/>
</dbReference>
<keyword evidence="10 11" id="KW-0503">Monooxygenase</keyword>
<evidence type="ECO:0000313" key="11">
    <source>
        <dbReference type="EMBL" id="KAK7831613.1"/>
    </source>
</evidence>
<dbReference type="InterPro" id="IPR020946">
    <property type="entry name" value="Flavin_mOase-like"/>
</dbReference>
<dbReference type="AlphaFoldDB" id="A0AAW0JXQ1"/>
<dbReference type="SUPFAM" id="SSF51905">
    <property type="entry name" value="FAD/NAD(P)-binding domain"/>
    <property type="match status" value="2"/>
</dbReference>
<comment type="pathway">
    <text evidence="2">Plant hormone metabolism; auxin biosynthesis.</text>
</comment>
<evidence type="ECO:0000256" key="8">
    <source>
        <dbReference type="ARBA" id="ARBA00023070"/>
    </source>
</evidence>
<dbReference type="GO" id="GO:0004499">
    <property type="term" value="F:N,N-dimethylaniline monooxygenase activity"/>
    <property type="evidence" value="ECO:0007669"/>
    <property type="project" value="InterPro"/>
</dbReference>
<dbReference type="InterPro" id="IPR000960">
    <property type="entry name" value="Flavin_mOase"/>
</dbReference>
<name>A0AAW0JXQ1_QUESU</name>
<dbReference type="Pfam" id="PF00743">
    <property type="entry name" value="FMO-like"/>
    <property type="match status" value="1"/>
</dbReference>
<dbReference type="GO" id="GO:0009851">
    <property type="term" value="P:auxin biosynthetic process"/>
    <property type="evidence" value="ECO:0007669"/>
    <property type="project" value="UniProtKB-KW"/>
</dbReference>
<comment type="caution">
    <text evidence="11">The sequence shown here is derived from an EMBL/GenBank/DDBJ whole genome shotgun (WGS) entry which is preliminary data.</text>
</comment>
<dbReference type="PRINTS" id="PR00469">
    <property type="entry name" value="PNDRDTASEII"/>
</dbReference>
<evidence type="ECO:0000256" key="10">
    <source>
        <dbReference type="RuleBase" id="RU361177"/>
    </source>
</evidence>
<sequence>MESKAVVLIVGAGPSGIATAACLTHHSIPYVLLEREDCHNSLWKKGTYDRLVLHLAKEFCSLPYKPHPPNTPAFMSKECFVRYIDEYVSQFDINPRYHRSVESASYDNSEDKWRVEAKNTIEGKTEVYVAEFLVVATGENGEGYIPDVTGLDSFKGEIVHSKQYKSGLKYQDQDVLVVGCGNSGMEIAYDLSNFYSRPSIVVRGPFHVLTREAVHRGMSLMKYLPVHIVDALTVIHAAFFFGNLSKYGIHRPNIGPFFQKSLTGRSPVIDVGAIRKIKQGEIQVVPGIVRINEDSVEFMDGTERKFDAIVFATGYKSSANNWLKDYKYALNEEGMPKNLFPAHFKGEKGLYCAGLSKRGLFGVARDAETIADDINKSLSARNWKLYL</sequence>
<dbReference type="InterPro" id="IPR036188">
    <property type="entry name" value="FAD/NAD-bd_sf"/>
</dbReference>
<evidence type="ECO:0000256" key="6">
    <source>
        <dbReference type="ARBA" id="ARBA00022857"/>
    </source>
</evidence>
<dbReference type="InterPro" id="IPR050982">
    <property type="entry name" value="Auxin_biosynth/cation_transpt"/>
</dbReference>
<keyword evidence="6" id="KW-0521">NADP</keyword>
<dbReference type="PANTHER" id="PTHR43539">
    <property type="entry name" value="FLAVIN-BINDING MONOOXYGENASE-LIKE PROTEIN (AFU_ORTHOLOGUE AFUA_4G09220)"/>
    <property type="match status" value="1"/>
</dbReference>
<evidence type="ECO:0000256" key="4">
    <source>
        <dbReference type="ARBA" id="ARBA00022630"/>
    </source>
</evidence>